<proteinExistence type="predicted"/>
<gene>
    <name evidence="1" type="ORF">ABFV83_19550</name>
</gene>
<name>A0AAU7PP03_9FIRM</name>
<reference evidence="1" key="1">
    <citation type="submission" date="2024-06" db="EMBL/GenBank/DDBJ databases">
        <title>Lacrimispora cavernae sp. nov., a novel anaerobe isolated from bat guano pile inside a cave.</title>
        <authorList>
            <person name="Miller S.L."/>
            <person name="Lu N."/>
            <person name="King J."/>
            <person name="Sankaranarayanan K."/>
            <person name="Lawson P.A."/>
        </authorList>
    </citation>
    <scope>NUCLEOTIDE SEQUENCE</scope>
    <source>
        <strain evidence="1">BS-2</strain>
    </source>
</reference>
<dbReference type="Gene3D" id="3.40.50.2300">
    <property type="match status" value="1"/>
</dbReference>
<dbReference type="AlphaFoldDB" id="A0AAU7PP03"/>
<organism evidence="1">
    <name type="scientific">Lacrimispora sp. BS-2</name>
    <dbReference type="NCBI Taxonomy" id="3151850"/>
    <lineage>
        <taxon>Bacteria</taxon>
        <taxon>Bacillati</taxon>
        <taxon>Bacillota</taxon>
        <taxon>Clostridia</taxon>
        <taxon>Lachnospirales</taxon>
        <taxon>Lachnospiraceae</taxon>
        <taxon>Lacrimispora</taxon>
    </lineage>
</organism>
<dbReference type="EMBL" id="CP157940">
    <property type="protein sequence ID" value="XBS53972.1"/>
    <property type="molecule type" value="Genomic_DNA"/>
</dbReference>
<protein>
    <submittedName>
        <fullName evidence="1">Uncharacterized protein</fullName>
    </submittedName>
</protein>
<dbReference type="SUPFAM" id="SSF53822">
    <property type="entry name" value="Periplasmic binding protein-like I"/>
    <property type="match status" value="1"/>
</dbReference>
<accession>A0AAU7PP03</accession>
<sequence length="86" mass="9640">MTAKNKCSITIDNIHAAKEAVEHLIRLGRRKIGMVNESETAEVCTVRYNGYVLALELSEPWRFRNITLSIKKCLTNAGVSSIVIYS</sequence>
<dbReference type="InterPro" id="IPR028082">
    <property type="entry name" value="Peripla_BP_I"/>
</dbReference>
<evidence type="ECO:0000313" key="1">
    <source>
        <dbReference type="EMBL" id="XBS53972.1"/>
    </source>
</evidence>
<dbReference type="RefSeq" id="WP_349946296.1">
    <property type="nucleotide sequence ID" value="NZ_CP157940.1"/>
</dbReference>